<feature type="transmembrane region" description="Helical" evidence="20">
    <location>
        <begin position="92"/>
        <end position="110"/>
    </location>
</feature>
<organism evidence="23 24">
    <name type="scientific">Bifidobacterium choloepi</name>
    <dbReference type="NCBI Taxonomy" id="2614131"/>
    <lineage>
        <taxon>Bacteria</taxon>
        <taxon>Bacillati</taxon>
        <taxon>Actinomycetota</taxon>
        <taxon>Actinomycetes</taxon>
        <taxon>Bifidobacteriales</taxon>
        <taxon>Bifidobacteriaceae</taxon>
        <taxon>Bifidobacterium</taxon>
    </lineage>
</organism>
<dbReference type="AlphaFoldDB" id="A0A6I5N3M9"/>
<keyword evidence="10" id="KW-0547">Nucleotide-binding</keyword>
<comment type="function">
    <text evidence="16">Member of the two-component regulatory system NreB/NreC involved in the control of dissimilatory nitrate/nitrite reduction in response to oxygen. NreB functions as a direct oxygen sensor histidine kinase which is autophosphorylated, in the absence of oxygen, probably at the conserved histidine residue, and transfers its phosphate group probably to a conserved aspartate residue of NreC. NreB/NreC activates the expression of the nitrate (narGHJI) and nitrite (nir) reductase operons, as well as the putative nitrate transporter gene narT.</text>
</comment>
<comment type="catalytic activity">
    <reaction evidence="1">
        <text>ATP + protein L-histidine = ADP + protein N-phospho-L-histidine.</text>
        <dbReference type="EC" id="2.7.13.3"/>
    </reaction>
</comment>
<feature type="domain" description="Histidine kinase/HSP90-like ATPase" evidence="21">
    <location>
        <begin position="324"/>
        <end position="415"/>
    </location>
</feature>
<keyword evidence="15" id="KW-0411">Iron-sulfur</keyword>
<evidence type="ECO:0000256" key="20">
    <source>
        <dbReference type="SAM" id="Phobius"/>
    </source>
</evidence>
<keyword evidence="20" id="KW-0472">Membrane</keyword>
<dbReference type="Gene3D" id="3.30.565.10">
    <property type="entry name" value="Histidine kinase-like ATPase, C-terminal domain"/>
    <property type="match status" value="1"/>
</dbReference>
<dbReference type="Pfam" id="PF02518">
    <property type="entry name" value="HATPase_c"/>
    <property type="match status" value="1"/>
</dbReference>
<dbReference type="InterPro" id="IPR003594">
    <property type="entry name" value="HATPase_dom"/>
</dbReference>
<evidence type="ECO:0000256" key="15">
    <source>
        <dbReference type="ARBA" id="ARBA00023014"/>
    </source>
</evidence>
<evidence type="ECO:0000256" key="9">
    <source>
        <dbReference type="ARBA" id="ARBA00022679"/>
    </source>
</evidence>
<evidence type="ECO:0000256" key="7">
    <source>
        <dbReference type="ARBA" id="ARBA00022490"/>
    </source>
</evidence>
<evidence type="ECO:0000259" key="22">
    <source>
        <dbReference type="Pfam" id="PF07730"/>
    </source>
</evidence>
<evidence type="ECO:0000313" key="24">
    <source>
        <dbReference type="Proteomes" id="UP000469292"/>
    </source>
</evidence>
<dbReference type="InterPro" id="IPR036890">
    <property type="entry name" value="HATPase_C_sf"/>
</dbReference>
<evidence type="ECO:0000256" key="17">
    <source>
        <dbReference type="ARBA" id="ARBA00030800"/>
    </source>
</evidence>
<accession>A0A6I5N3M9</accession>
<evidence type="ECO:0000256" key="19">
    <source>
        <dbReference type="SAM" id="MobiDB-lite"/>
    </source>
</evidence>
<keyword evidence="8" id="KW-0597">Phosphoprotein</keyword>
<keyword evidence="20" id="KW-0812">Transmembrane</keyword>
<dbReference type="SUPFAM" id="SSF55874">
    <property type="entry name" value="ATPase domain of HSP90 chaperone/DNA topoisomerase II/histidine kinase"/>
    <property type="match status" value="1"/>
</dbReference>
<evidence type="ECO:0000256" key="5">
    <source>
        <dbReference type="ARBA" id="ARBA00017322"/>
    </source>
</evidence>
<keyword evidence="14" id="KW-0902">Two-component regulatory system</keyword>
<feature type="domain" description="Signal transduction histidine kinase subgroup 3 dimerisation and phosphoacceptor" evidence="22">
    <location>
        <begin position="213"/>
        <end position="272"/>
    </location>
</feature>
<feature type="transmembrane region" description="Helical" evidence="20">
    <location>
        <begin position="63"/>
        <end position="85"/>
    </location>
</feature>
<evidence type="ECO:0000256" key="18">
    <source>
        <dbReference type="SAM" id="Coils"/>
    </source>
</evidence>
<feature type="coiled-coil region" evidence="18">
    <location>
        <begin position="186"/>
        <end position="213"/>
    </location>
</feature>
<evidence type="ECO:0000259" key="21">
    <source>
        <dbReference type="Pfam" id="PF02518"/>
    </source>
</evidence>
<keyword evidence="7" id="KW-0963">Cytoplasm</keyword>
<keyword evidence="20" id="KW-1133">Transmembrane helix</keyword>
<evidence type="ECO:0000256" key="6">
    <source>
        <dbReference type="ARBA" id="ARBA00022485"/>
    </source>
</evidence>
<dbReference type="CDD" id="cd16917">
    <property type="entry name" value="HATPase_UhpB-NarQ-NarX-like"/>
    <property type="match status" value="1"/>
</dbReference>
<dbReference type="InterPro" id="IPR050482">
    <property type="entry name" value="Sensor_HK_TwoCompSys"/>
</dbReference>
<evidence type="ECO:0000313" key="23">
    <source>
        <dbReference type="EMBL" id="NEG70279.1"/>
    </source>
</evidence>
<dbReference type="GO" id="GO:0005737">
    <property type="term" value="C:cytoplasm"/>
    <property type="evidence" value="ECO:0007669"/>
    <property type="project" value="UniProtKB-SubCell"/>
</dbReference>
<proteinExistence type="predicted"/>
<keyword evidence="6" id="KW-0004">4Fe-4S</keyword>
<evidence type="ECO:0000256" key="11">
    <source>
        <dbReference type="ARBA" id="ARBA00022777"/>
    </source>
</evidence>
<keyword evidence="13" id="KW-0408">Iron</keyword>
<gene>
    <name evidence="23" type="ORF">F6S87_06680</name>
</gene>
<dbReference type="RefSeq" id="WP_163227888.1">
    <property type="nucleotide sequence ID" value="NZ_VYSG01000003.1"/>
</dbReference>
<dbReference type="GO" id="GO:0046983">
    <property type="term" value="F:protein dimerization activity"/>
    <property type="evidence" value="ECO:0007669"/>
    <property type="project" value="InterPro"/>
</dbReference>
<sequence length="435" mass="47476">MTTRTADDTGNPATVLFVRLAAFWRSSPVAHMAVPVLCLCYDVMMLTRIVFTHGGGDPAITGLLQYSWGLPLLVILCVLSVVALLFRVRMPVTVLCVICLIYLYACLVHAEPYLTLPLLFAVYAATSLAATTERAVTGILAAGITIVCGSWIVTFPRMRVDALLPQALLASTVVILALWSRNMSQRRKAETLAETQRQRNLELERERDEERHRADIAAELHDSVGHNLTAIIALTEGLEGMAEEPVKSAIGSINTLARQSLNDTREAVRELSSLMATRSTSPETAGPHRWNDIDPVLRHARDVGITAMLTETGRRPDDSVQADLCFRVCREAVTNAMRHGKGLTRIVVSWDHLGNGEIRIVVRDDGEAAPGEDNHDGGTGLGLAELEKELALVGGWLRYGPSSGQGWTVKAMIPRQGNPNATEQEGNNDRRDDCG</sequence>
<evidence type="ECO:0000256" key="8">
    <source>
        <dbReference type="ARBA" id="ARBA00022553"/>
    </source>
</evidence>
<name>A0A6I5N3M9_9BIFI</name>
<dbReference type="EMBL" id="VYSG01000003">
    <property type="protein sequence ID" value="NEG70279.1"/>
    <property type="molecule type" value="Genomic_DNA"/>
</dbReference>
<feature type="transmembrane region" description="Helical" evidence="20">
    <location>
        <begin position="139"/>
        <end position="156"/>
    </location>
</feature>
<keyword evidence="12" id="KW-0067">ATP-binding</keyword>
<dbReference type="Gene3D" id="1.20.5.1930">
    <property type="match status" value="1"/>
</dbReference>
<protein>
    <recommendedName>
        <fullName evidence="5">Oxygen sensor histidine kinase NreB</fullName>
        <ecNumber evidence="4">2.7.13.3</ecNumber>
    </recommendedName>
    <alternativeName>
        <fullName evidence="17">Nitrogen regulation protein B</fullName>
    </alternativeName>
</protein>
<evidence type="ECO:0000256" key="3">
    <source>
        <dbReference type="ARBA" id="ARBA00004496"/>
    </source>
</evidence>
<dbReference type="EC" id="2.7.13.3" evidence="4"/>
<evidence type="ECO:0000256" key="1">
    <source>
        <dbReference type="ARBA" id="ARBA00000085"/>
    </source>
</evidence>
<comment type="subcellular location">
    <subcellularLocation>
        <location evidence="3">Cytoplasm</location>
    </subcellularLocation>
</comment>
<dbReference type="PRINTS" id="PR00344">
    <property type="entry name" value="BCTRLSENSOR"/>
</dbReference>
<evidence type="ECO:0000256" key="4">
    <source>
        <dbReference type="ARBA" id="ARBA00012438"/>
    </source>
</evidence>
<dbReference type="Pfam" id="PF07730">
    <property type="entry name" value="HisKA_3"/>
    <property type="match status" value="1"/>
</dbReference>
<dbReference type="InterPro" id="IPR011712">
    <property type="entry name" value="Sig_transdc_His_kin_sub3_dim/P"/>
</dbReference>
<evidence type="ECO:0000256" key="13">
    <source>
        <dbReference type="ARBA" id="ARBA00023004"/>
    </source>
</evidence>
<evidence type="ECO:0000256" key="10">
    <source>
        <dbReference type="ARBA" id="ARBA00022741"/>
    </source>
</evidence>
<dbReference type="GO" id="GO:0051539">
    <property type="term" value="F:4 iron, 4 sulfur cluster binding"/>
    <property type="evidence" value="ECO:0007669"/>
    <property type="project" value="UniProtKB-KW"/>
</dbReference>
<feature type="transmembrane region" description="Helical" evidence="20">
    <location>
        <begin position="29"/>
        <end position="51"/>
    </location>
</feature>
<dbReference type="PANTHER" id="PTHR24421:SF10">
    <property type="entry name" value="NITRATE_NITRITE SENSOR PROTEIN NARQ"/>
    <property type="match status" value="1"/>
</dbReference>
<dbReference type="Proteomes" id="UP000469292">
    <property type="component" value="Unassembled WGS sequence"/>
</dbReference>
<feature type="region of interest" description="Disordered" evidence="19">
    <location>
        <begin position="416"/>
        <end position="435"/>
    </location>
</feature>
<dbReference type="GO" id="GO:0016020">
    <property type="term" value="C:membrane"/>
    <property type="evidence" value="ECO:0007669"/>
    <property type="project" value="InterPro"/>
</dbReference>
<dbReference type="GO" id="GO:0000155">
    <property type="term" value="F:phosphorelay sensor kinase activity"/>
    <property type="evidence" value="ECO:0007669"/>
    <property type="project" value="InterPro"/>
</dbReference>
<keyword evidence="15" id="KW-0479">Metal-binding</keyword>
<dbReference type="GO" id="GO:0005524">
    <property type="term" value="F:ATP binding"/>
    <property type="evidence" value="ECO:0007669"/>
    <property type="project" value="UniProtKB-KW"/>
</dbReference>
<dbReference type="PANTHER" id="PTHR24421">
    <property type="entry name" value="NITRATE/NITRITE SENSOR PROTEIN NARX-RELATED"/>
    <property type="match status" value="1"/>
</dbReference>
<comment type="cofactor">
    <cofactor evidence="2">
        <name>[4Fe-4S] cluster</name>
        <dbReference type="ChEBI" id="CHEBI:49883"/>
    </cofactor>
</comment>
<comment type="caution">
    <text evidence="23">The sequence shown here is derived from an EMBL/GenBank/DDBJ whole genome shotgun (WGS) entry which is preliminary data.</text>
</comment>
<keyword evidence="24" id="KW-1185">Reference proteome</keyword>
<dbReference type="InterPro" id="IPR004358">
    <property type="entry name" value="Sig_transdc_His_kin-like_C"/>
</dbReference>
<evidence type="ECO:0000256" key="2">
    <source>
        <dbReference type="ARBA" id="ARBA00001966"/>
    </source>
</evidence>
<keyword evidence="11 23" id="KW-0418">Kinase</keyword>
<reference evidence="23 24" key="1">
    <citation type="submission" date="2019-09" db="EMBL/GenBank/DDBJ databases">
        <title>Phylogenetic characterization of a novel taxon of the genus Bifidobacterium: Bifidobacterium choloepi sp. nov.</title>
        <authorList>
            <person name="Modesto M."/>
            <person name="Satti M."/>
        </authorList>
    </citation>
    <scope>NUCLEOTIDE SEQUENCE [LARGE SCALE GENOMIC DNA]</scope>
    <source>
        <strain evidence="23 24">BRDM6</strain>
    </source>
</reference>
<keyword evidence="18" id="KW-0175">Coiled coil</keyword>
<feature type="transmembrane region" description="Helical" evidence="20">
    <location>
        <begin position="162"/>
        <end position="179"/>
    </location>
</feature>
<evidence type="ECO:0000256" key="16">
    <source>
        <dbReference type="ARBA" id="ARBA00024827"/>
    </source>
</evidence>
<keyword evidence="9" id="KW-0808">Transferase</keyword>
<evidence type="ECO:0000256" key="12">
    <source>
        <dbReference type="ARBA" id="ARBA00022840"/>
    </source>
</evidence>
<evidence type="ECO:0000256" key="14">
    <source>
        <dbReference type="ARBA" id="ARBA00023012"/>
    </source>
</evidence>